<dbReference type="PANTHER" id="PTHR33065">
    <property type="entry name" value="OS07G0486400 PROTEIN"/>
    <property type="match status" value="1"/>
</dbReference>
<organism evidence="2">
    <name type="scientific">Setaria italica</name>
    <name type="common">Foxtail millet</name>
    <name type="synonym">Panicum italicum</name>
    <dbReference type="NCBI Taxonomy" id="4555"/>
    <lineage>
        <taxon>Eukaryota</taxon>
        <taxon>Viridiplantae</taxon>
        <taxon>Streptophyta</taxon>
        <taxon>Embryophyta</taxon>
        <taxon>Tracheophyta</taxon>
        <taxon>Spermatophyta</taxon>
        <taxon>Magnoliopsida</taxon>
        <taxon>Liliopsida</taxon>
        <taxon>Poales</taxon>
        <taxon>Poaceae</taxon>
        <taxon>PACMAD clade</taxon>
        <taxon>Panicoideae</taxon>
        <taxon>Panicodae</taxon>
        <taxon>Paniceae</taxon>
        <taxon>Cenchrinae</taxon>
        <taxon>Setaria</taxon>
    </lineage>
</organism>
<dbReference type="Pfam" id="PF20241">
    <property type="entry name" value="DUF6598"/>
    <property type="match status" value="1"/>
</dbReference>
<feature type="domain" description="DUF6598" evidence="1">
    <location>
        <begin position="64"/>
        <end position="111"/>
    </location>
</feature>
<dbReference type="PANTHER" id="PTHR33065:SF180">
    <property type="entry name" value="DUF6598 DOMAIN-CONTAINING PROTEIN"/>
    <property type="match status" value="1"/>
</dbReference>
<reference evidence="2" key="2">
    <citation type="submission" date="2015-07" db="EMBL/GenBank/DDBJ databases">
        <authorList>
            <person name="Noorani M."/>
        </authorList>
    </citation>
    <scope>NUCLEOTIDE SEQUENCE</scope>
    <source>
        <strain evidence="2">Yugu1</strain>
    </source>
</reference>
<protein>
    <recommendedName>
        <fullName evidence="1">DUF6598 domain-containing protein</fullName>
    </recommendedName>
</protein>
<accession>A0A368Q735</accession>
<name>A0A368Q735_SETIT</name>
<dbReference type="EMBL" id="CM003529">
    <property type="protein sequence ID" value="RCV13826.1"/>
    <property type="molecule type" value="Genomic_DNA"/>
</dbReference>
<evidence type="ECO:0000259" key="1">
    <source>
        <dbReference type="Pfam" id="PF20241"/>
    </source>
</evidence>
<sequence>MTKQAEAETMKQSDYEAYKVRFYRDDWMKVWSRNHGSFKDTTKLGPMRFTDEPAPRYSAFSVDTLQVFSVKVERIRRLQWPIDVFGIVAVRDTIDFNVIFSRTRDNCQTLT</sequence>
<gene>
    <name evidence="2" type="ORF">SETIT_2G377100v2</name>
</gene>
<reference evidence="2" key="1">
    <citation type="journal article" date="2012" name="Nat. Biotechnol.">
        <title>Reference genome sequence of the model plant Setaria.</title>
        <authorList>
            <person name="Bennetzen J.L."/>
            <person name="Schmutz J."/>
            <person name="Wang H."/>
            <person name="Percifield R."/>
            <person name="Hawkins J."/>
            <person name="Pontaroli A.C."/>
            <person name="Estep M."/>
            <person name="Feng L."/>
            <person name="Vaughn J.N."/>
            <person name="Grimwood J."/>
            <person name="Jenkins J."/>
            <person name="Barry K."/>
            <person name="Lindquist E."/>
            <person name="Hellsten U."/>
            <person name="Deshpande S."/>
            <person name="Wang X."/>
            <person name="Wu X."/>
            <person name="Mitros T."/>
            <person name="Triplett J."/>
            <person name="Yang X."/>
            <person name="Ye C.Y."/>
            <person name="Mauro-Herrera M."/>
            <person name="Wang L."/>
            <person name="Li P."/>
            <person name="Sharma M."/>
            <person name="Sharma R."/>
            <person name="Ronald P.C."/>
            <person name="Panaud O."/>
            <person name="Kellogg E.A."/>
            <person name="Brutnell T.P."/>
            <person name="Doust A.N."/>
            <person name="Tuskan G.A."/>
            <person name="Rokhsar D."/>
            <person name="Devos K.M."/>
        </authorList>
    </citation>
    <scope>NUCLEOTIDE SEQUENCE [LARGE SCALE GENOMIC DNA]</scope>
    <source>
        <strain evidence="2">Yugu1</strain>
    </source>
</reference>
<dbReference type="InterPro" id="IPR046533">
    <property type="entry name" value="DUF6598"/>
</dbReference>
<dbReference type="OrthoDB" id="694001at2759"/>
<evidence type="ECO:0000313" key="2">
    <source>
        <dbReference type="EMBL" id="RCV13826.1"/>
    </source>
</evidence>
<proteinExistence type="predicted"/>
<dbReference type="AlphaFoldDB" id="A0A368Q735"/>